<dbReference type="Pfam" id="PF00248">
    <property type="entry name" value="Aldo_ket_red"/>
    <property type="match status" value="1"/>
</dbReference>
<accession>X0TE93</accession>
<dbReference type="InterPro" id="IPR036812">
    <property type="entry name" value="NAD(P)_OxRdtase_dom_sf"/>
</dbReference>
<dbReference type="SUPFAM" id="SSF51430">
    <property type="entry name" value="NAD(P)-linked oxidoreductase"/>
    <property type="match status" value="1"/>
</dbReference>
<sequence>MVDISRRGFISSIGITIAAGGLSALSITEAMAQPIERIAENVPTTILGRTGWKSKIIGLGTIFRQDGPNGWMTPGESEYLLDMMVDLGINIFELGFVYKDSMDWMGRVVPKHRRDKMFLSAKSTRITKKDFLIELDETLKKLKTDHVDNF</sequence>
<dbReference type="InterPro" id="IPR006311">
    <property type="entry name" value="TAT_signal"/>
</dbReference>
<protein>
    <recommendedName>
        <fullName evidence="1">NADP-dependent oxidoreductase domain-containing protein</fullName>
    </recommendedName>
</protein>
<dbReference type="AlphaFoldDB" id="X0TE93"/>
<feature type="non-terminal residue" evidence="2">
    <location>
        <position position="150"/>
    </location>
</feature>
<dbReference type="PROSITE" id="PS51318">
    <property type="entry name" value="TAT"/>
    <property type="match status" value="1"/>
</dbReference>
<dbReference type="InterPro" id="IPR023210">
    <property type="entry name" value="NADP_OxRdtase_dom"/>
</dbReference>
<proteinExistence type="predicted"/>
<dbReference type="Gene3D" id="3.20.20.100">
    <property type="entry name" value="NADP-dependent oxidoreductase domain"/>
    <property type="match status" value="1"/>
</dbReference>
<name>X0TE93_9ZZZZ</name>
<gene>
    <name evidence="2" type="ORF">S01H1_07256</name>
</gene>
<evidence type="ECO:0000259" key="1">
    <source>
        <dbReference type="Pfam" id="PF00248"/>
    </source>
</evidence>
<organism evidence="2">
    <name type="scientific">marine sediment metagenome</name>
    <dbReference type="NCBI Taxonomy" id="412755"/>
    <lineage>
        <taxon>unclassified sequences</taxon>
        <taxon>metagenomes</taxon>
        <taxon>ecological metagenomes</taxon>
    </lineage>
</organism>
<reference evidence="2" key="1">
    <citation type="journal article" date="2014" name="Front. Microbiol.">
        <title>High frequency of phylogenetically diverse reductive dehalogenase-homologous genes in deep subseafloor sedimentary metagenomes.</title>
        <authorList>
            <person name="Kawai M."/>
            <person name="Futagami T."/>
            <person name="Toyoda A."/>
            <person name="Takaki Y."/>
            <person name="Nishi S."/>
            <person name="Hori S."/>
            <person name="Arai W."/>
            <person name="Tsubouchi T."/>
            <person name="Morono Y."/>
            <person name="Uchiyama I."/>
            <person name="Ito T."/>
            <person name="Fujiyama A."/>
            <person name="Inagaki F."/>
            <person name="Takami H."/>
        </authorList>
    </citation>
    <scope>NUCLEOTIDE SEQUENCE</scope>
    <source>
        <strain evidence="2">Expedition CK06-06</strain>
    </source>
</reference>
<feature type="domain" description="NADP-dependent oxidoreductase" evidence="1">
    <location>
        <begin position="57"/>
        <end position="150"/>
    </location>
</feature>
<comment type="caution">
    <text evidence="2">The sequence shown here is derived from an EMBL/GenBank/DDBJ whole genome shotgun (WGS) entry which is preliminary data.</text>
</comment>
<evidence type="ECO:0000313" key="2">
    <source>
        <dbReference type="EMBL" id="GAF85641.1"/>
    </source>
</evidence>
<dbReference type="EMBL" id="BARS01003745">
    <property type="protein sequence ID" value="GAF85641.1"/>
    <property type="molecule type" value="Genomic_DNA"/>
</dbReference>